<dbReference type="Pfam" id="PF01535">
    <property type="entry name" value="PPR"/>
    <property type="match status" value="10"/>
</dbReference>
<dbReference type="InterPro" id="IPR011990">
    <property type="entry name" value="TPR-like_helical_dom_sf"/>
</dbReference>
<evidence type="ECO:0000313" key="5">
    <source>
        <dbReference type="EMBL" id="KAJ6792822.1"/>
    </source>
</evidence>
<dbReference type="EMBL" id="JANAVB010043418">
    <property type="protein sequence ID" value="KAJ6792822.1"/>
    <property type="molecule type" value="Genomic_DNA"/>
</dbReference>
<dbReference type="PANTHER" id="PTHR47926">
    <property type="entry name" value="PENTATRICOPEPTIDE REPEAT-CONTAINING PROTEIN"/>
    <property type="match status" value="1"/>
</dbReference>
<feature type="repeat" description="PPR" evidence="2">
    <location>
        <begin position="270"/>
        <end position="304"/>
    </location>
</feature>
<accession>A0AAX6DLY8</accession>
<dbReference type="PROSITE" id="PS51375">
    <property type="entry name" value="PPR"/>
    <property type="match status" value="8"/>
</dbReference>
<keyword evidence="6" id="KW-1185">Reference proteome</keyword>
<dbReference type="FunFam" id="1.25.40.10:FF:000158">
    <property type="entry name" value="pentatricopeptide repeat-containing protein At2g33680"/>
    <property type="match status" value="1"/>
</dbReference>
<feature type="region of interest" description="Disordered" evidence="3">
    <location>
        <begin position="23"/>
        <end position="44"/>
    </location>
</feature>
<sequence length="881" mass="96693">MEHPLLPTSPKDPIPIPYLRRRTQTQTHRIPSKNSNIKKTHRPRQLTRTGNLHEAILAIESGSAVQPRDYLSLLQSCIDADSIDHGRRLHSSLGGPRADDPDPFVATKLVSMYAKCGTLAEARQVFDAMPHRNLFAWSAMIGGCSREQRWEEVVGLFHRMMREGAASPDAFLLPKILQACANLADLATGRLLHSLAVRKGFLASAHVANSVLALYAKCGELALARRFFEKLDRRDPVSWNSIISGHCQAGENEEARRVFEEMVREGAEPSLVTWNILIGSYNQCGRPELAMELMEEMRRSGISPDVVTWTSMISGLAQNCRPGEAFDLFREMLLSEVKPNGMTVAAVVSASADARSLKRGKELHSYAARTGCLASVLVGNSLVDVYAKCGRLDDAQRVFDGIAEKDVFTWNSMIGGYALAGYCGRAHELFSEMESFGVRRNAVTWNVMISGHIQNGDEDRAMDLFRRMEEEGVRRNTASWNTLIAGSLQNGLVDRGLRIFRQMQADSVRPNSVTVLSVLPVCANLVSASKVKEVHASTLRSGLRSAAPVANALIDAYSNSGDLGSARALFDGLRSRDPASWASMISGCVLHGRSRLALDTFSRMEEEGVEPNHSVFASAIGAYALEGMVEEGKKLFDSMVEEHRLSPGMEHYRGMVELFGRAGRLREASELVETMPVDPDSTVWSALFTAARVHGDVETASFAAENLFRLDPEDTTLQRLTSSLQVMSGAAKSGGNSSKMRKPNRGGSHGCCWIEVGNKVHTFSNGEQPTDDNMEAKLAEINGMTEKIRRRSTSVREGSTIDVEEEEEVAGVHSEKLAMAIGLINMSGARSVRVVKSVRMCSECHAVAESVSEAYGCDVLIKDPGRLHHFRGGECSCRGYW</sequence>
<evidence type="ECO:0000313" key="6">
    <source>
        <dbReference type="Proteomes" id="UP001140949"/>
    </source>
</evidence>
<feature type="compositionally biased region" description="Polar residues" evidence="3">
    <location>
        <begin position="24"/>
        <end position="35"/>
    </location>
</feature>
<organism evidence="5 6">
    <name type="scientific">Iris pallida</name>
    <name type="common">Sweet iris</name>
    <dbReference type="NCBI Taxonomy" id="29817"/>
    <lineage>
        <taxon>Eukaryota</taxon>
        <taxon>Viridiplantae</taxon>
        <taxon>Streptophyta</taxon>
        <taxon>Embryophyta</taxon>
        <taxon>Tracheophyta</taxon>
        <taxon>Spermatophyta</taxon>
        <taxon>Magnoliopsida</taxon>
        <taxon>Liliopsida</taxon>
        <taxon>Asparagales</taxon>
        <taxon>Iridaceae</taxon>
        <taxon>Iridoideae</taxon>
        <taxon>Irideae</taxon>
        <taxon>Iris</taxon>
    </lineage>
</organism>
<feature type="repeat" description="PPR" evidence="2">
    <location>
        <begin position="476"/>
        <end position="510"/>
    </location>
</feature>
<keyword evidence="1" id="KW-0677">Repeat</keyword>
<dbReference type="InterPro" id="IPR032867">
    <property type="entry name" value="DYW_dom"/>
</dbReference>
<dbReference type="InterPro" id="IPR046960">
    <property type="entry name" value="PPR_At4g14850-like_plant"/>
</dbReference>
<dbReference type="NCBIfam" id="TIGR00756">
    <property type="entry name" value="PPR"/>
    <property type="match status" value="9"/>
</dbReference>
<dbReference type="FunFam" id="1.25.40.10:FF:000344">
    <property type="entry name" value="Pentatricopeptide repeat-containing protein"/>
    <property type="match status" value="1"/>
</dbReference>
<reference evidence="5" key="2">
    <citation type="submission" date="2023-04" db="EMBL/GenBank/DDBJ databases">
        <authorList>
            <person name="Bruccoleri R.E."/>
            <person name="Oakeley E.J."/>
            <person name="Faust A.-M."/>
            <person name="Dessus-Babus S."/>
            <person name="Altorfer M."/>
            <person name="Burckhardt D."/>
            <person name="Oertli M."/>
            <person name="Naumann U."/>
            <person name="Petersen F."/>
            <person name="Wong J."/>
        </authorList>
    </citation>
    <scope>NUCLEOTIDE SEQUENCE</scope>
    <source>
        <strain evidence="5">GSM-AAB239-AS_SAM_17_03QT</strain>
        <tissue evidence="5">Leaf</tissue>
    </source>
</reference>
<dbReference type="InterPro" id="IPR002885">
    <property type="entry name" value="PPR_rpt"/>
</dbReference>
<evidence type="ECO:0000256" key="1">
    <source>
        <dbReference type="ARBA" id="ARBA00022737"/>
    </source>
</evidence>
<evidence type="ECO:0000259" key="4">
    <source>
        <dbReference type="Pfam" id="PF14432"/>
    </source>
</evidence>
<dbReference type="Pfam" id="PF14432">
    <property type="entry name" value="DYW_deaminase"/>
    <property type="match status" value="1"/>
</dbReference>
<name>A0AAX6DLY8_IRIPA</name>
<proteinExistence type="predicted"/>
<feature type="repeat" description="PPR" evidence="2">
    <location>
        <begin position="406"/>
        <end position="440"/>
    </location>
</feature>
<dbReference type="Proteomes" id="UP001140949">
    <property type="component" value="Unassembled WGS sequence"/>
</dbReference>
<feature type="repeat" description="PPR" evidence="2">
    <location>
        <begin position="235"/>
        <end position="269"/>
    </location>
</feature>
<dbReference type="FunFam" id="1.25.40.10:FF:000285">
    <property type="entry name" value="Pentatricopeptide repeat-containing protein, chloroplastic"/>
    <property type="match status" value="1"/>
</dbReference>
<dbReference type="AlphaFoldDB" id="A0AAX6DLY8"/>
<dbReference type="GO" id="GO:0008270">
    <property type="term" value="F:zinc ion binding"/>
    <property type="evidence" value="ECO:0007669"/>
    <property type="project" value="InterPro"/>
</dbReference>
<dbReference type="Pfam" id="PF13041">
    <property type="entry name" value="PPR_2"/>
    <property type="match status" value="2"/>
</dbReference>
<protein>
    <submittedName>
        <fullName evidence="5">Pentatricopeptide repeat-containing protein</fullName>
    </submittedName>
</protein>
<dbReference type="GO" id="GO:0003723">
    <property type="term" value="F:RNA binding"/>
    <property type="evidence" value="ECO:0007669"/>
    <property type="project" value="InterPro"/>
</dbReference>
<dbReference type="PANTHER" id="PTHR47926:SF347">
    <property type="entry name" value="PENTATRICOPEPTIDE REPEAT-CONTAINING PROTEIN"/>
    <property type="match status" value="1"/>
</dbReference>
<feature type="domain" description="DYW" evidence="4">
    <location>
        <begin position="801"/>
        <end position="881"/>
    </location>
</feature>
<feature type="repeat" description="PPR" evidence="2">
    <location>
        <begin position="577"/>
        <end position="611"/>
    </location>
</feature>
<evidence type="ECO:0000256" key="2">
    <source>
        <dbReference type="PROSITE-ProRule" id="PRU00708"/>
    </source>
</evidence>
<feature type="repeat" description="PPR" evidence="2">
    <location>
        <begin position="305"/>
        <end position="339"/>
    </location>
</feature>
<evidence type="ECO:0000256" key="3">
    <source>
        <dbReference type="SAM" id="MobiDB-lite"/>
    </source>
</evidence>
<feature type="repeat" description="PPR" evidence="2">
    <location>
        <begin position="441"/>
        <end position="475"/>
    </location>
</feature>
<dbReference type="Gene3D" id="1.25.40.10">
    <property type="entry name" value="Tetratricopeptide repeat domain"/>
    <property type="match status" value="5"/>
</dbReference>
<comment type="caution">
    <text evidence="5">The sequence shown here is derived from an EMBL/GenBank/DDBJ whole genome shotgun (WGS) entry which is preliminary data.</text>
</comment>
<dbReference type="GO" id="GO:0099402">
    <property type="term" value="P:plant organ development"/>
    <property type="evidence" value="ECO:0007669"/>
    <property type="project" value="UniProtKB-ARBA"/>
</dbReference>
<gene>
    <name evidence="5" type="ORF">M6B38_237545</name>
</gene>
<dbReference type="GO" id="GO:0009451">
    <property type="term" value="P:RNA modification"/>
    <property type="evidence" value="ECO:0007669"/>
    <property type="project" value="InterPro"/>
</dbReference>
<reference evidence="5" key="1">
    <citation type="journal article" date="2023" name="GigaByte">
        <title>Genome assembly of the bearded iris, Iris pallida Lam.</title>
        <authorList>
            <person name="Bruccoleri R.E."/>
            <person name="Oakeley E.J."/>
            <person name="Faust A.M.E."/>
            <person name="Altorfer M."/>
            <person name="Dessus-Babus S."/>
            <person name="Burckhardt D."/>
            <person name="Oertli M."/>
            <person name="Naumann U."/>
            <person name="Petersen F."/>
            <person name="Wong J."/>
        </authorList>
    </citation>
    <scope>NUCLEOTIDE SEQUENCE</scope>
    <source>
        <strain evidence="5">GSM-AAB239-AS_SAM_17_03QT</strain>
    </source>
</reference>
<feature type="repeat" description="PPR" evidence="2">
    <location>
        <begin position="133"/>
        <end position="167"/>
    </location>
</feature>